<sequence length="63" mass="7133">MEDTKEKFHPRARGICLRNTQGLCGPSSEMHRVDALQILRDIRAESGRQRNFLPTLVVSPDGK</sequence>
<dbReference type="AlphaFoldDB" id="A0A2I1GFE2"/>
<protein>
    <submittedName>
        <fullName evidence="1">Uncharacterized protein</fullName>
    </submittedName>
</protein>
<proteinExistence type="predicted"/>
<accession>A0A2I1GFE2</accession>
<comment type="caution">
    <text evidence="1">The sequence shown here is derived from an EMBL/GenBank/DDBJ whole genome shotgun (WGS) entry which is preliminary data.</text>
</comment>
<evidence type="ECO:0000313" key="2">
    <source>
        <dbReference type="Proteomes" id="UP000234323"/>
    </source>
</evidence>
<organism evidence="1 2">
    <name type="scientific">Rhizophagus irregularis</name>
    <dbReference type="NCBI Taxonomy" id="588596"/>
    <lineage>
        <taxon>Eukaryota</taxon>
        <taxon>Fungi</taxon>
        <taxon>Fungi incertae sedis</taxon>
        <taxon>Mucoromycota</taxon>
        <taxon>Glomeromycotina</taxon>
        <taxon>Glomeromycetes</taxon>
        <taxon>Glomerales</taxon>
        <taxon>Glomeraceae</taxon>
        <taxon>Rhizophagus</taxon>
    </lineage>
</organism>
<dbReference type="EMBL" id="LLXI01000377">
    <property type="protein sequence ID" value="PKY45337.1"/>
    <property type="molecule type" value="Genomic_DNA"/>
</dbReference>
<name>A0A2I1GFE2_9GLOM</name>
<evidence type="ECO:0000313" key="1">
    <source>
        <dbReference type="EMBL" id="PKY45337.1"/>
    </source>
</evidence>
<gene>
    <name evidence="1" type="ORF">RhiirA4_459885</name>
</gene>
<dbReference type="Proteomes" id="UP000234323">
    <property type="component" value="Unassembled WGS sequence"/>
</dbReference>
<keyword evidence="2" id="KW-1185">Reference proteome</keyword>
<reference evidence="1 2" key="1">
    <citation type="submission" date="2015-10" db="EMBL/GenBank/DDBJ databases">
        <title>Genome analyses suggest a sexual origin of heterokaryosis in a supposedly ancient asexual fungus.</title>
        <authorList>
            <person name="Ropars J."/>
            <person name="Sedzielewska K."/>
            <person name="Noel J."/>
            <person name="Charron P."/>
            <person name="Farinelli L."/>
            <person name="Marton T."/>
            <person name="Kruger M."/>
            <person name="Pelin A."/>
            <person name="Brachmann A."/>
            <person name="Corradi N."/>
        </authorList>
    </citation>
    <scope>NUCLEOTIDE SEQUENCE [LARGE SCALE GENOMIC DNA]</scope>
    <source>
        <strain evidence="1 2">A4</strain>
    </source>
</reference>